<keyword evidence="2" id="KW-1185">Reference proteome</keyword>
<organism evidence="1 2">
    <name type="scientific">Gnathostoma spinigerum</name>
    <dbReference type="NCBI Taxonomy" id="75299"/>
    <lineage>
        <taxon>Eukaryota</taxon>
        <taxon>Metazoa</taxon>
        <taxon>Ecdysozoa</taxon>
        <taxon>Nematoda</taxon>
        <taxon>Chromadorea</taxon>
        <taxon>Rhabditida</taxon>
        <taxon>Spirurina</taxon>
        <taxon>Gnathostomatomorpha</taxon>
        <taxon>Gnathostomatoidea</taxon>
        <taxon>Gnathostomatidae</taxon>
        <taxon>Gnathostoma</taxon>
    </lineage>
</organism>
<dbReference type="EMBL" id="JBGFUD010000566">
    <property type="protein sequence ID" value="MFH4974793.1"/>
    <property type="molecule type" value="Genomic_DNA"/>
</dbReference>
<accession>A0ABD6E4H1</accession>
<reference evidence="1 2" key="1">
    <citation type="submission" date="2024-08" db="EMBL/GenBank/DDBJ databases">
        <title>Gnathostoma spinigerum genome.</title>
        <authorList>
            <person name="Gonzalez-Bertolin B."/>
            <person name="Monzon S."/>
            <person name="Zaballos A."/>
            <person name="Jimenez P."/>
            <person name="Dekumyoy P."/>
            <person name="Varona S."/>
            <person name="Cuesta I."/>
            <person name="Sumanam S."/>
            <person name="Adisakwattana P."/>
            <person name="Gasser R.B."/>
            <person name="Hernandez-Gonzalez A."/>
            <person name="Young N.D."/>
            <person name="Perteguer M.J."/>
        </authorList>
    </citation>
    <scope>NUCLEOTIDE SEQUENCE [LARGE SCALE GENOMIC DNA]</scope>
    <source>
        <strain evidence="1">AL3</strain>
        <tissue evidence="1">Liver</tissue>
    </source>
</reference>
<sequence>MLHFSDSYNPVKTAMIRNVGRKLCCYGSRVKLITVNGERVGEFETDITVTSIAMTSLPEGIAVNCLALGMQNGIVRLLNMWNLAPVRDIFDCSQLEPVVSMQFVAKCTRLFVCLASGRILCWQGEDAPSKKPPSLKIVRASS</sequence>
<evidence type="ECO:0000313" key="2">
    <source>
        <dbReference type="Proteomes" id="UP001608902"/>
    </source>
</evidence>
<name>A0ABD6E4H1_9BILA</name>
<evidence type="ECO:0000313" key="1">
    <source>
        <dbReference type="EMBL" id="MFH4974793.1"/>
    </source>
</evidence>
<dbReference type="AlphaFoldDB" id="A0ABD6E4H1"/>
<gene>
    <name evidence="1" type="ORF">AB6A40_001502</name>
</gene>
<dbReference type="InterPro" id="IPR036322">
    <property type="entry name" value="WD40_repeat_dom_sf"/>
</dbReference>
<protein>
    <submittedName>
        <fullName evidence="1">Uncharacterized protein</fullName>
    </submittedName>
</protein>
<dbReference type="SUPFAM" id="SSF50978">
    <property type="entry name" value="WD40 repeat-like"/>
    <property type="match status" value="1"/>
</dbReference>
<dbReference type="Proteomes" id="UP001608902">
    <property type="component" value="Unassembled WGS sequence"/>
</dbReference>
<proteinExistence type="predicted"/>
<comment type="caution">
    <text evidence="1">The sequence shown here is derived from an EMBL/GenBank/DDBJ whole genome shotgun (WGS) entry which is preliminary data.</text>
</comment>